<evidence type="ECO:0000313" key="1">
    <source>
        <dbReference type="EMBL" id="RDU49635.1"/>
    </source>
</evidence>
<gene>
    <name evidence="1" type="ORF">DWU89_08090</name>
</gene>
<accession>A0A3D8HF82</accession>
<organism evidence="1 2">
    <name type="scientific">Parabacteroides acidifaciens</name>
    <dbReference type="NCBI Taxonomy" id="2290935"/>
    <lineage>
        <taxon>Bacteria</taxon>
        <taxon>Pseudomonadati</taxon>
        <taxon>Bacteroidota</taxon>
        <taxon>Bacteroidia</taxon>
        <taxon>Bacteroidales</taxon>
        <taxon>Tannerellaceae</taxon>
        <taxon>Parabacteroides</taxon>
    </lineage>
</organism>
<sequence length="695" mass="81045">MNDMKKLYIPTSTFNFNNILSSESISPKAFYERRGFGYSRWLEIPENNIDNVILLYDRPIGFTRPSSDIEDHPLLVEICTDEDFPQVAEGVFYSDHTIYLSPWRTRFIFFSAQDQHVALSLSDSSQETKLVEFYRKRLVVESPTVGNIPKMELNVGLNNEKIEYDYRINKLKGLLYGYYIGASLSSTPEVTRKVNILRELQDIFFSVLSSEDHFLTTVQNERLNILFTGLQKYNPLIVRLLELRMPIQEIEDWIKSGMKYPGIIDVEELIRYLRYSPENNNPAIDWLKEQQDVLQKQVRKVQKRLEPSAEEIIITDCRLSKISNKLLGERLENSLIIAWVNEVLLSRAYNGKISSFKEKISDEVTTKAKEIYKDTWEGSEAKLLLNQMRKYVRGQENMFRWDNLLVSSIVAVIAKGNDWEQLLAFMQSKSISDYRLAFAFYGELNGFANLTRDFTDNLLNVDEKGVDEKKYVADVYKELYGQLLGTDPTLPKDKSVMVDEETSIDEVDFSYEDQINEFLRDCGCSGAKKDISVYMEICVRHRGISADFLSDIKEDPRINSGKGLQKTVQKYLEKKLNPTQGKNRRVKGNNKDKDLTLFPKEELPDLKSLKKLRSSNKKVEKRLNDNWAYTAEGYDCMSDKHIDYFLHLCKKESRGESKSHKELLNLFTDELARRVEKELKEIRNEKKCNHHYRFR</sequence>
<name>A0A3D8HF82_9BACT</name>
<proteinExistence type="predicted"/>
<dbReference type="AlphaFoldDB" id="A0A3D8HF82"/>
<evidence type="ECO:0000313" key="2">
    <source>
        <dbReference type="Proteomes" id="UP000256321"/>
    </source>
</evidence>
<protein>
    <submittedName>
        <fullName evidence="1">Uncharacterized protein</fullName>
    </submittedName>
</protein>
<dbReference type="Proteomes" id="UP000256321">
    <property type="component" value="Unassembled WGS sequence"/>
</dbReference>
<dbReference type="EMBL" id="QREV01000014">
    <property type="protein sequence ID" value="RDU49635.1"/>
    <property type="molecule type" value="Genomic_DNA"/>
</dbReference>
<comment type="caution">
    <text evidence="1">The sequence shown here is derived from an EMBL/GenBank/DDBJ whole genome shotgun (WGS) entry which is preliminary data.</text>
</comment>
<reference evidence="1 2" key="1">
    <citation type="submission" date="2018-07" db="EMBL/GenBank/DDBJ databases">
        <title>Parabacteroides acidifaciens nov. sp., isolated from human feces.</title>
        <authorList>
            <person name="Wang Y.J."/>
        </authorList>
    </citation>
    <scope>NUCLEOTIDE SEQUENCE [LARGE SCALE GENOMIC DNA]</scope>
    <source>
        <strain evidence="1 2">426-9</strain>
    </source>
</reference>